<dbReference type="PANTHER" id="PTHR45339:SF1">
    <property type="entry name" value="HYBRID SIGNAL TRANSDUCTION HISTIDINE KINASE J"/>
    <property type="match status" value="1"/>
</dbReference>
<dbReference type="EC" id="2.7.13.3" evidence="3"/>
<dbReference type="InterPro" id="IPR029016">
    <property type="entry name" value="GAF-like_dom_sf"/>
</dbReference>
<dbReference type="InterPro" id="IPR003661">
    <property type="entry name" value="HisK_dim/P_dom"/>
</dbReference>
<evidence type="ECO:0000256" key="11">
    <source>
        <dbReference type="ARBA" id="ARBA00022989"/>
    </source>
</evidence>
<dbReference type="RefSeq" id="WP_169609267.1">
    <property type="nucleotide sequence ID" value="NZ_CP051682.1"/>
</dbReference>
<reference evidence="23 24" key="1">
    <citation type="submission" date="2020-04" db="EMBL/GenBank/DDBJ databases">
        <title>Genome sequencing of novel species.</title>
        <authorList>
            <person name="Heo J."/>
            <person name="Kim S.-J."/>
            <person name="Kim J.-S."/>
            <person name="Hong S.-B."/>
            <person name="Kwon S.-W."/>
        </authorList>
    </citation>
    <scope>NUCLEOTIDE SEQUENCE [LARGE SCALE GENOMIC DNA]</scope>
    <source>
        <strain evidence="23 24">F39-2</strain>
    </source>
</reference>
<dbReference type="Proteomes" id="UP000503278">
    <property type="component" value="Chromosome"/>
</dbReference>
<keyword evidence="13" id="KW-0472">Membrane</keyword>
<feature type="modified residue" description="Phosphohistidine" evidence="16">
    <location>
        <position position="1256"/>
    </location>
</feature>
<accession>A0A7L5E1L2</accession>
<dbReference type="Pfam" id="PF00989">
    <property type="entry name" value="PAS"/>
    <property type="match status" value="2"/>
</dbReference>
<dbReference type="Gene3D" id="3.30.450.40">
    <property type="match status" value="1"/>
</dbReference>
<dbReference type="Gene3D" id="3.30.565.10">
    <property type="entry name" value="Histidine kinase-like ATPase, C-terminal domain"/>
    <property type="match status" value="1"/>
</dbReference>
<dbReference type="InterPro" id="IPR004358">
    <property type="entry name" value="Sig_transdc_His_kin-like_C"/>
</dbReference>
<dbReference type="EMBL" id="CP051682">
    <property type="protein sequence ID" value="QJD97252.1"/>
    <property type="molecule type" value="Genomic_DNA"/>
</dbReference>
<dbReference type="SMART" id="SM00388">
    <property type="entry name" value="HisKA"/>
    <property type="match status" value="1"/>
</dbReference>
<proteinExistence type="predicted"/>
<evidence type="ECO:0000256" key="8">
    <source>
        <dbReference type="ARBA" id="ARBA00022741"/>
    </source>
</evidence>
<dbReference type="CDD" id="cd00130">
    <property type="entry name" value="PAS"/>
    <property type="match status" value="2"/>
</dbReference>
<dbReference type="PROSITE" id="PS50112">
    <property type="entry name" value="PAS"/>
    <property type="match status" value="2"/>
</dbReference>
<evidence type="ECO:0000256" key="2">
    <source>
        <dbReference type="ARBA" id="ARBA00004651"/>
    </source>
</evidence>
<feature type="domain" description="Histidine kinase" evidence="18">
    <location>
        <begin position="685"/>
        <end position="906"/>
    </location>
</feature>
<dbReference type="InterPro" id="IPR003594">
    <property type="entry name" value="HATPase_dom"/>
</dbReference>
<keyword evidence="6" id="KW-0808">Transferase</keyword>
<keyword evidence="10" id="KW-0067">ATP-binding</keyword>
<dbReference type="PROSITE" id="PS50109">
    <property type="entry name" value="HIS_KIN"/>
    <property type="match status" value="1"/>
</dbReference>
<dbReference type="FunFam" id="1.10.287.130:FF:000002">
    <property type="entry name" value="Two-component osmosensing histidine kinase"/>
    <property type="match status" value="1"/>
</dbReference>
<dbReference type="SUPFAM" id="SSF47384">
    <property type="entry name" value="Homodimeric domain of signal transducing histidine kinase"/>
    <property type="match status" value="1"/>
</dbReference>
<feature type="domain" description="Response regulatory" evidence="19">
    <location>
        <begin position="922"/>
        <end position="1042"/>
    </location>
</feature>
<dbReference type="CDD" id="cd17546">
    <property type="entry name" value="REC_hyHK_CKI1_RcsC-like"/>
    <property type="match status" value="1"/>
</dbReference>
<evidence type="ECO:0000256" key="1">
    <source>
        <dbReference type="ARBA" id="ARBA00000085"/>
    </source>
</evidence>
<keyword evidence="4" id="KW-1003">Cell membrane</keyword>
<dbReference type="InterPro" id="IPR011006">
    <property type="entry name" value="CheY-like_superfamily"/>
</dbReference>
<evidence type="ECO:0000256" key="6">
    <source>
        <dbReference type="ARBA" id="ARBA00022679"/>
    </source>
</evidence>
<feature type="domain" description="PAC" evidence="21">
    <location>
        <begin position="490"/>
        <end position="541"/>
    </location>
</feature>
<feature type="domain" description="PAS" evidence="20">
    <location>
        <begin position="166"/>
        <end position="236"/>
    </location>
</feature>
<evidence type="ECO:0000256" key="5">
    <source>
        <dbReference type="ARBA" id="ARBA00022553"/>
    </source>
</evidence>
<dbReference type="Pfam" id="PF00512">
    <property type="entry name" value="HisKA"/>
    <property type="match status" value="1"/>
</dbReference>
<dbReference type="GO" id="GO:0005886">
    <property type="term" value="C:plasma membrane"/>
    <property type="evidence" value="ECO:0007669"/>
    <property type="project" value="UniProtKB-SubCell"/>
</dbReference>
<keyword evidence="9" id="KW-0418">Kinase</keyword>
<evidence type="ECO:0000256" key="10">
    <source>
        <dbReference type="ARBA" id="ARBA00022840"/>
    </source>
</evidence>
<dbReference type="GO" id="GO:0006355">
    <property type="term" value="P:regulation of DNA-templated transcription"/>
    <property type="evidence" value="ECO:0007669"/>
    <property type="project" value="InterPro"/>
</dbReference>
<keyword evidence="24" id="KW-1185">Reference proteome</keyword>
<dbReference type="Gene3D" id="1.20.120.160">
    <property type="entry name" value="HPT domain"/>
    <property type="match status" value="1"/>
</dbReference>
<feature type="domain" description="PAS" evidence="20">
    <location>
        <begin position="291"/>
        <end position="361"/>
    </location>
</feature>
<keyword evidence="11" id="KW-1133">Transmembrane helix</keyword>
<keyword evidence="12" id="KW-0902">Two-component regulatory system</keyword>
<dbReference type="NCBIfam" id="TIGR00229">
    <property type="entry name" value="sensory_box"/>
    <property type="match status" value="2"/>
</dbReference>
<dbReference type="SUPFAM" id="SSF55781">
    <property type="entry name" value="GAF domain-like"/>
    <property type="match status" value="1"/>
</dbReference>
<dbReference type="PANTHER" id="PTHR45339">
    <property type="entry name" value="HYBRID SIGNAL TRANSDUCTION HISTIDINE KINASE J"/>
    <property type="match status" value="1"/>
</dbReference>
<dbReference type="InterPro" id="IPR005467">
    <property type="entry name" value="His_kinase_dom"/>
</dbReference>
<comment type="subunit">
    <text evidence="14">At low DSF concentrations, interacts with RpfF.</text>
</comment>
<evidence type="ECO:0000256" key="15">
    <source>
        <dbReference type="ARBA" id="ARBA00068150"/>
    </source>
</evidence>
<evidence type="ECO:0000256" key="14">
    <source>
        <dbReference type="ARBA" id="ARBA00064003"/>
    </source>
</evidence>
<comment type="catalytic activity">
    <reaction evidence="1">
        <text>ATP + protein L-histidine = ADP + protein N-phospho-L-histidine.</text>
        <dbReference type="EC" id="2.7.13.3"/>
    </reaction>
</comment>
<dbReference type="InterPro" id="IPR003018">
    <property type="entry name" value="GAF"/>
</dbReference>
<organism evidence="23 24">
    <name type="scientific">Mucilaginibacter robiniae</name>
    <dbReference type="NCBI Taxonomy" id="2728022"/>
    <lineage>
        <taxon>Bacteria</taxon>
        <taxon>Pseudomonadati</taxon>
        <taxon>Bacteroidota</taxon>
        <taxon>Sphingobacteriia</taxon>
        <taxon>Sphingobacteriales</taxon>
        <taxon>Sphingobacteriaceae</taxon>
        <taxon>Mucilaginibacter</taxon>
    </lineage>
</organism>
<dbReference type="Pfam" id="PF02518">
    <property type="entry name" value="HATPase_c"/>
    <property type="match status" value="1"/>
</dbReference>
<evidence type="ECO:0000256" key="9">
    <source>
        <dbReference type="ARBA" id="ARBA00022777"/>
    </source>
</evidence>
<dbReference type="Gene3D" id="3.30.450.20">
    <property type="entry name" value="PAS domain"/>
    <property type="match status" value="4"/>
</dbReference>
<dbReference type="InterPro" id="IPR013767">
    <property type="entry name" value="PAS_fold"/>
</dbReference>
<name>A0A7L5E1L2_9SPHI</name>
<dbReference type="KEGG" id="mrob:HH214_15930"/>
<dbReference type="CDD" id="cd00082">
    <property type="entry name" value="HisKA"/>
    <property type="match status" value="1"/>
</dbReference>
<dbReference type="InterPro" id="IPR036641">
    <property type="entry name" value="HPT_dom_sf"/>
</dbReference>
<dbReference type="InterPro" id="IPR000700">
    <property type="entry name" value="PAS-assoc_C"/>
</dbReference>
<dbReference type="Pfam" id="PF01590">
    <property type="entry name" value="GAF"/>
    <property type="match status" value="1"/>
</dbReference>
<evidence type="ECO:0000313" key="24">
    <source>
        <dbReference type="Proteomes" id="UP000503278"/>
    </source>
</evidence>
<evidence type="ECO:0000313" key="23">
    <source>
        <dbReference type="EMBL" id="QJD97252.1"/>
    </source>
</evidence>
<dbReference type="SMART" id="SM00091">
    <property type="entry name" value="PAS"/>
    <property type="match status" value="3"/>
</dbReference>
<evidence type="ECO:0000256" key="4">
    <source>
        <dbReference type="ARBA" id="ARBA00022475"/>
    </source>
</evidence>
<evidence type="ECO:0000256" key="16">
    <source>
        <dbReference type="PROSITE-ProRule" id="PRU00110"/>
    </source>
</evidence>
<evidence type="ECO:0000259" key="20">
    <source>
        <dbReference type="PROSITE" id="PS50112"/>
    </source>
</evidence>
<dbReference type="Gene3D" id="1.10.287.130">
    <property type="match status" value="1"/>
</dbReference>
<dbReference type="GO" id="GO:0005524">
    <property type="term" value="F:ATP binding"/>
    <property type="evidence" value="ECO:0007669"/>
    <property type="project" value="UniProtKB-KW"/>
</dbReference>
<evidence type="ECO:0000259" key="19">
    <source>
        <dbReference type="PROSITE" id="PS50110"/>
    </source>
</evidence>
<evidence type="ECO:0000256" key="3">
    <source>
        <dbReference type="ARBA" id="ARBA00012438"/>
    </source>
</evidence>
<dbReference type="InterPro" id="IPR036097">
    <property type="entry name" value="HisK_dim/P_sf"/>
</dbReference>
<dbReference type="InterPro" id="IPR013656">
    <property type="entry name" value="PAS_4"/>
</dbReference>
<dbReference type="PROSITE" id="PS50894">
    <property type="entry name" value="HPT"/>
    <property type="match status" value="1"/>
</dbReference>
<evidence type="ECO:0000256" key="7">
    <source>
        <dbReference type="ARBA" id="ARBA00022692"/>
    </source>
</evidence>
<evidence type="ECO:0000256" key="12">
    <source>
        <dbReference type="ARBA" id="ARBA00023012"/>
    </source>
</evidence>
<dbReference type="SUPFAM" id="SSF52172">
    <property type="entry name" value="CheY-like"/>
    <property type="match status" value="2"/>
</dbReference>
<dbReference type="SMART" id="SM00065">
    <property type="entry name" value="GAF"/>
    <property type="match status" value="1"/>
</dbReference>
<keyword evidence="7" id="KW-0812">Transmembrane</keyword>
<dbReference type="CDD" id="cd16922">
    <property type="entry name" value="HATPase_EvgS-ArcB-TorS-like"/>
    <property type="match status" value="1"/>
</dbReference>
<keyword evidence="8" id="KW-0547">Nucleotide-binding</keyword>
<evidence type="ECO:0000259" key="18">
    <source>
        <dbReference type="PROSITE" id="PS50109"/>
    </source>
</evidence>
<feature type="modified residue" description="4-aspartylphosphate" evidence="17">
    <location>
        <position position="972"/>
    </location>
</feature>
<dbReference type="PROSITE" id="PS50113">
    <property type="entry name" value="PAC"/>
    <property type="match status" value="1"/>
</dbReference>
<evidence type="ECO:0000259" key="22">
    <source>
        <dbReference type="PROSITE" id="PS50894"/>
    </source>
</evidence>
<feature type="domain" description="HPt" evidence="22">
    <location>
        <begin position="1217"/>
        <end position="1308"/>
    </location>
</feature>
<dbReference type="PRINTS" id="PR00344">
    <property type="entry name" value="BCTRLSENSOR"/>
</dbReference>
<sequence length="1308" mass="147298">MPVNPIPENEKERLVALKKYDILNTLSEEEFDRITELAALICDTPISLISLIDENRLWLKSKVGLDVDEVPRELAFCQYTIMGDSLLEVPNASEDERFKNNELVTGDSNLQFYAGYPLIDHQGYTLGTLCVIDHKPQELNPKQRRSLALLAKVVMELIIERQQKEELRNLEKLFSVSDDLICIVGKDGYFRKINPAFEKVLGWDEEYNLSHPIAHLVHPDDLAASQQGLNNLYNGQNGETTIIGVHRSLAKSGDYKTIQWATTIDPLTGNLFCIGRDITEQIYKEQKLADSENKLRAYFENVQGLMCTHDLEGNLLSFNQFGASLLGYTPEEILTKSLYDLVLPERHEQLNAYLNQIRVTGSAQGQLPSIGKDGHTKIWMFNNVLAVNPDGYTYVIANATNITERVELENNLKHTTDMLERTNEVAQVGGWEVDLVKQTVYWTSVTKQIHGVPSDFQPTMNLGLKFYKEGESSDKIITIINEAIQEGKSWNQDLQIVNAQGREIWVRTIGNCVIEDGVVKKLFGTFQDIDEQKKAQLEISKSRAILAAFVENTPASVAMLDNNMQYIAVSNRWLEEYFLKGKPVIGHSYYELFPFVNDEGKARHQRILNGAIERKEEDCILLEGMAQNAYLSWEMRPWYQFDGSIGGIMIFTQNVTAHIKQRDELKAATVQAEAASVAKSEFLANMSHEIRTPLNGVIGFTDLVLKTQLTDTQQQYLSIVNQSANALLSIINDILDFSKIEAGKLELDIEQSDLYEMSAQATDIITYQVQNKGLEMLLNLAPQLPRFIWTDSVRLKQILINLLSNAAKFTERGEIELKIEILRSVGDESVIRFAVRDTGIGIQPAKQSKIFDAFSQEDSSTTKRYGGTGLGLTISNKLLGLMNSKLQLQSTPGVGSTFFFDIQVQTKQDAPIEWMDTANIKQVLIVDDNDNNREILKQMLLLKNIQSTPAKNGFEALQLLASGQRYDVILMDYHMPYMNGLETIAKIRDSFYANKEEQPIILLSSSSDDESVIKSSEKLQVNQRITKPVKMQDIYNALSRLYQKNHQVKAPVNNIDTVTTTDDKVTILIAEDNPVNMLLAKTILKRIAPNAQLIEATNGLEAVKVCENQKADLIFMDVQMPEMNGYEATKAIKKLPQHKNTPIIALTAGNVKSERENCMEAGMDDFVVKPVVEDTIAITLNKWLMVAHTPVPNQNIDDNIPEAHFDINTLKKYVGDDEELIKEVLVLTREQLKQTQQQIKTLIASHDLQGINQLGHKLYGTATSAGLQVVAKLAGDFEHLATFDDTFLANHLQLLNQETQLVLTLTDQ</sequence>
<keyword evidence="5 17" id="KW-0597">Phosphoprotein</keyword>
<feature type="domain" description="Response regulatory" evidence="19">
    <location>
        <begin position="1066"/>
        <end position="1184"/>
    </location>
</feature>
<dbReference type="InterPro" id="IPR008207">
    <property type="entry name" value="Sig_transdc_His_kin_Hpt_dom"/>
</dbReference>
<dbReference type="InterPro" id="IPR035965">
    <property type="entry name" value="PAS-like_dom_sf"/>
</dbReference>
<dbReference type="InterPro" id="IPR000014">
    <property type="entry name" value="PAS"/>
</dbReference>
<dbReference type="GO" id="GO:0000155">
    <property type="term" value="F:phosphorelay sensor kinase activity"/>
    <property type="evidence" value="ECO:0007669"/>
    <property type="project" value="InterPro"/>
</dbReference>
<dbReference type="Pfam" id="PF00072">
    <property type="entry name" value="Response_reg"/>
    <property type="match status" value="2"/>
</dbReference>
<dbReference type="SMART" id="SM00448">
    <property type="entry name" value="REC"/>
    <property type="match status" value="2"/>
</dbReference>
<dbReference type="SUPFAM" id="SSF55785">
    <property type="entry name" value="PYP-like sensor domain (PAS domain)"/>
    <property type="match status" value="4"/>
</dbReference>
<dbReference type="SMART" id="SM00387">
    <property type="entry name" value="HATPase_c"/>
    <property type="match status" value="1"/>
</dbReference>
<evidence type="ECO:0000256" key="17">
    <source>
        <dbReference type="PROSITE-ProRule" id="PRU00169"/>
    </source>
</evidence>
<gene>
    <name evidence="23" type="ORF">HH214_15930</name>
</gene>
<evidence type="ECO:0000256" key="13">
    <source>
        <dbReference type="ARBA" id="ARBA00023136"/>
    </source>
</evidence>
<dbReference type="InterPro" id="IPR001789">
    <property type="entry name" value="Sig_transdc_resp-reg_receiver"/>
</dbReference>
<comment type="subcellular location">
    <subcellularLocation>
        <location evidence="2">Cell membrane</location>
        <topology evidence="2">Multi-pass membrane protein</topology>
    </subcellularLocation>
</comment>
<protein>
    <recommendedName>
        <fullName evidence="15">Sensory/regulatory protein RpfC</fullName>
        <ecNumber evidence="3">2.7.13.3</ecNumber>
    </recommendedName>
</protein>
<dbReference type="CDD" id="cd00156">
    <property type="entry name" value="REC"/>
    <property type="match status" value="1"/>
</dbReference>
<feature type="modified residue" description="4-aspartylphosphate" evidence="17">
    <location>
        <position position="1117"/>
    </location>
</feature>
<dbReference type="Pfam" id="PF13426">
    <property type="entry name" value="PAS_9"/>
    <property type="match status" value="1"/>
</dbReference>
<evidence type="ECO:0000259" key="21">
    <source>
        <dbReference type="PROSITE" id="PS50113"/>
    </source>
</evidence>
<dbReference type="FunFam" id="3.30.565.10:FF:000010">
    <property type="entry name" value="Sensor histidine kinase RcsC"/>
    <property type="match status" value="1"/>
</dbReference>
<dbReference type="Pfam" id="PF08448">
    <property type="entry name" value="PAS_4"/>
    <property type="match status" value="1"/>
</dbReference>
<dbReference type="InterPro" id="IPR036890">
    <property type="entry name" value="HATPase_C_sf"/>
</dbReference>
<dbReference type="SUPFAM" id="SSF47226">
    <property type="entry name" value="Histidine-containing phosphotransfer domain, HPT domain"/>
    <property type="match status" value="1"/>
</dbReference>
<dbReference type="SUPFAM" id="SSF55874">
    <property type="entry name" value="ATPase domain of HSP90 chaperone/DNA topoisomerase II/histidine kinase"/>
    <property type="match status" value="1"/>
</dbReference>
<dbReference type="PROSITE" id="PS50110">
    <property type="entry name" value="RESPONSE_REGULATORY"/>
    <property type="match status" value="2"/>
</dbReference>
<dbReference type="Gene3D" id="3.40.50.2300">
    <property type="match status" value="2"/>
</dbReference>